<proteinExistence type="predicted"/>
<evidence type="ECO:0000256" key="1">
    <source>
        <dbReference type="SAM" id="SignalP"/>
    </source>
</evidence>
<keyword evidence="1" id="KW-0732">Signal</keyword>
<comment type="caution">
    <text evidence="2">The sequence shown here is derived from an EMBL/GenBank/DDBJ whole genome shotgun (WGS) entry which is preliminary data.</text>
</comment>
<dbReference type="EMBL" id="JBFNFH010000001">
    <property type="protein sequence ID" value="MFM1524152.1"/>
    <property type="molecule type" value="Genomic_DNA"/>
</dbReference>
<evidence type="ECO:0000313" key="3">
    <source>
        <dbReference type="Proteomes" id="UP001629536"/>
    </source>
</evidence>
<dbReference type="CDD" id="cd02972">
    <property type="entry name" value="DsbA_family"/>
    <property type="match status" value="1"/>
</dbReference>
<reference evidence="2 3" key="1">
    <citation type="journal article" date="2024" name="Front. Microbiol.">
        <title>Pangenomic and biochemical analyses of Helcococcus ovis reveal widespread tetracycline resistance and a novel bacterial species, Helcococcus bovis.</title>
        <authorList>
            <person name="Cunha F."/>
            <person name="Zhai Y."/>
            <person name="Casaro S."/>
            <person name="Jones K.L."/>
            <person name="Hernandez M."/>
            <person name="Bisinotto R.S."/>
            <person name="Kariyawasam S."/>
            <person name="Brown M.B."/>
            <person name="Phillips A."/>
            <person name="Jeong K.C."/>
            <person name="Galvao K.N."/>
        </authorList>
    </citation>
    <scope>NUCLEOTIDE SEQUENCE [LARGE SCALE GENOMIC DNA]</scope>
    <source>
        <strain evidence="2 3">KG197</strain>
    </source>
</reference>
<dbReference type="Proteomes" id="UP001629536">
    <property type="component" value="Unassembled WGS sequence"/>
</dbReference>
<protein>
    <submittedName>
        <fullName evidence="2">DsbA family protein</fullName>
    </submittedName>
</protein>
<feature type="chain" id="PRO_5046010117" evidence="1">
    <location>
        <begin position="22"/>
        <end position="248"/>
    </location>
</feature>
<gene>
    <name evidence="2" type="ORF">ABGF40_00520</name>
</gene>
<name>A0ABW9F3X7_9FIRM</name>
<organism evidence="2 3">
    <name type="scientific">Helcococcus bovis</name>
    <dbReference type="NCBI Taxonomy" id="3153252"/>
    <lineage>
        <taxon>Bacteria</taxon>
        <taxon>Bacillati</taxon>
        <taxon>Bacillota</taxon>
        <taxon>Tissierellia</taxon>
        <taxon>Tissierellales</taxon>
        <taxon>Peptoniphilaceae</taxon>
        <taxon>Helcococcus</taxon>
    </lineage>
</organism>
<keyword evidence="3" id="KW-1185">Reference proteome</keyword>
<feature type="signal peptide" evidence="1">
    <location>
        <begin position="1"/>
        <end position="21"/>
    </location>
</feature>
<sequence>MKNIKILIVVLALSLSLGACSTQKSNTKVVENVNAKEYKNIDNGAFYVNNKGIVISKEDSKKYSKIVEWYFDPLCSHCVLLETEVSPYITEIMGENTLIKYVPMSFLGRPKGTDETFISYSDTISSNILSIAENDPENGFKYIKEVVNQAFIDKISKIESKEEQDKIIEEIYTKTLSGKKLDSLKNSFNDSLKTVRNSTKSISKNEELKSKTASGKISVPLVYVVGEDKALVFEEGQNLRKLLEEKLK</sequence>
<dbReference type="RefSeq" id="WP_408105745.1">
    <property type="nucleotide sequence ID" value="NZ_JBFNFH010000001.1"/>
</dbReference>
<evidence type="ECO:0000313" key="2">
    <source>
        <dbReference type="EMBL" id="MFM1524152.1"/>
    </source>
</evidence>
<dbReference type="PROSITE" id="PS51257">
    <property type="entry name" value="PROKAR_LIPOPROTEIN"/>
    <property type="match status" value="1"/>
</dbReference>
<dbReference type="Gene3D" id="3.40.30.10">
    <property type="entry name" value="Glutaredoxin"/>
    <property type="match status" value="1"/>
</dbReference>
<accession>A0ABW9F3X7</accession>